<evidence type="ECO:0000313" key="1">
    <source>
        <dbReference type="Ensembl" id="ENSCPGP00000014205.1"/>
    </source>
</evidence>
<organism evidence="1 2">
    <name type="scientific">Calidris pygmaea</name>
    <name type="common">Spoon-billed sandpiper</name>
    <dbReference type="NCBI Taxonomy" id="425635"/>
    <lineage>
        <taxon>Eukaryota</taxon>
        <taxon>Metazoa</taxon>
        <taxon>Chordata</taxon>
        <taxon>Craniata</taxon>
        <taxon>Vertebrata</taxon>
        <taxon>Euteleostomi</taxon>
        <taxon>Archelosauria</taxon>
        <taxon>Archosauria</taxon>
        <taxon>Dinosauria</taxon>
        <taxon>Saurischia</taxon>
        <taxon>Theropoda</taxon>
        <taxon>Coelurosauria</taxon>
        <taxon>Aves</taxon>
        <taxon>Neognathae</taxon>
        <taxon>Neoaves</taxon>
        <taxon>Charadriiformes</taxon>
        <taxon>Scolopacidae</taxon>
        <taxon>Calidris</taxon>
    </lineage>
</organism>
<dbReference type="Ensembl" id="ENSCPGT00000015570.1">
    <property type="protein sequence ID" value="ENSCPGP00000014205.1"/>
    <property type="gene ID" value="ENSCPGG00000010050.1"/>
</dbReference>
<proteinExistence type="predicted"/>
<keyword evidence="2" id="KW-1185">Reference proteome</keyword>
<protein>
    <submittedName>
        <fullName evidence="1">Uncharacterized protein</fullName>
    </submittedName>
</protein>
<reference evidence="1" key="1">
    <citation type="submission" date="2025-08" db="UniProtKB">
        <authorList>
            <consortium name="Ensembl"/>
        </authorList>
    </citation>
    <scope>IDENTIFICATION</scope>
</reference>
<reference evidence="1" key="2">
    <citation type="submission" date="2025-09" db="UniProtKB">
        <authorList>
            <consortium name="Ensembl"/>
        </authorList>
    </citation>
    <scope>IDENTIFICATION</scope>
</reference>
<sequence>MARRDDMKSLFAFFEIYVLCFSLCRCVYAYTYTHINLHTHTYTHAGVYVLLSYTPACTYTHVCIYASVCTCLHINGEGGAGKEQRKEKPKHS</sequence>
<dbReference type="Proteomes" id="UP000694419">
    <property type="component" value="Unplaced"/>
</dbReference>
<accession>A0A8C3JWD7</accession>
<dbReference type="AlphaFoldDB" id="A0A8C3JWD7"/>
<name>A0A8C3JWD7_9CHAR</name>
<evidence type="ECO:0000313" key="2">
    <source>
        <dbReference type="Proteomes" id="UP000694419"/>
    </source>
</evidence>